<reference evidence="1" key="2">
    <citation type="submission" date="2023-05" db="EMBL/GenBank/DDBJ databases">
        <authorList>
            <person name="Fouks B."/>
        </authorList>
    </citation>
    <scope>NUCLEOTIDE SEQUENCE</scope>
    <source>
        <strain evidence="1">Stay&amp;Tobe</strain>
        <tissue evidence="1">Testes</tissue>
    </source>
</reference>
<reference evidence="1" key="1">
    <citation type="journal article" date="2023" name="IScience">
        <title>Live-bearing cockroach genome reveals convergent evolutionary mechanisms linked to viviparity in insects and beyond.</title>
        <authorList>
            <person name="Fouks B."/>
            <person name="Harrison M.C."/>
            <person name="Mikhailova A.A."/>
            <person name="Marchal E."/>
            <person name="English S."/>
            <person name="Carruthers M."/>
            <person name="Jennings E.C."/>
            <person name="Chiamaka E.L."/>
            <person name="Frigard R.A."/>
            <person name="Pippel M."/>
            <person name="Attardo G.M."/>
            <person name="Benoit J.B."/>
            <person name="Bornberg-Bauer E."/>
            <person name="Tobe S.S."/>
        </authorList>
    </citation>
    <scope>NUCLEOTIDE SEQUENCE</scope>
    <source>
        <strain evidence="1">Stay&amp;Tobe</strain>
    </source>
</reference>
<dbReference type="EMBL" id="JASPKZ010004955">
    <property type="protein sequence ID" value="KAJ9589265.1"/>
    <property type="molecule type" value="Genomic_DNA"/>
</dbReference>
<proteinExistence type="predicted"/>
<dbReference type="AlphaFoldDB" id="A0AAD7ZYI0"/>
<sequence>VFRNFQRKVDKPKMGAASRRLRLFKKSNELKKMFLGLPSGCVCYNLRILKDHKNKVLEVKYGFKRHRRCHHSDKRYRKPGFNTNLDHFGHFILRFFSPLLKPPKTLDSALISCPFEESKDSKSIGMSGLNPKELGFHYSMNVSCCIMRATRPVYFQNHSSED</sequence>
<organism evidence="1 2">
    <name type="scientific">Diploptera punctata</name>
    <name type="common">Pacific beetle cockroach</name>
    <dbReference type="NCBI Taxonomy" id="6984"/>
    <lineage>
        <taxon>Eukaryota</taxon>
        <taxon>Metazoa</taxon>
        <taxon>Ecdysozoa</taxon>
        <taxon>Arthropoda</taxon>
        <taxon>Hexapoda</taxon>
        <taxon>Insecta</taxon>
        <taxon>Pterygota</taxon>
        <taxon>Neoptera</taxon>
        <taxon>Polyneoptera</taxon>
        <taxon>Dictyoptera</taxon>
        <taxon>Blattodea</taxon>
        <taxon>Blaberoidea</taxon>
        <taxon>Blaberidae</taxon>
        <taxon>Diplopterinae</taxon>
        <taxon>Diploptera</taxon>
    </lineage>
</organism>
<evidence type="ECO:0000313" key="2">
    <source>
        <dbReference type="Proteomes" id="UP001233999"/>
    </source>
</evidence>
<evidence type="ECO:0000313" key="1">
    <source>
        <dbReference type="EMBL" id="KAJ9589265.1"/>
    </source>
</evidence>
<name>A0AAD7ZYI0_DIPPU</name>
<feature type="non-terminal residue" evidence="1">
    <location>
        <position position="1"/>
    </location>
</feature>
<feature type="non-terminal residue" evidence="1">
    <location>
        <position position="162"/>
    </location>
</feature>
<dbReference type="Proteomes" id="UP001233999">
    <property type="component" value="Unassembled WGS sequence"/>
</dbReference>
<gene>
    <name evidence="1" type="ORF">L9F63_017510</name>
</gene>
<protein>
    <submittedName>
        <fullName evidence="1">Uncharacterized protein</fullName>
    </submittedName>
</protein>
<accession>A0AAD7ZYI0</accession>
<keyword evidence="2" id="KW-1185">Reference proteome</keyword>
<comment type="caution">
    <text evidence="1">The sequence shown here is derived from an EMBL/GenBank/DDBJ whole genome shotgun (WGS) entry which is preliminary data.</text>
</comment>